<keyword evidence="3" id="KW-0812">Transmembrane</keyword>
<evidence type="ECO:0000256" key="5">
    <source>
        <dbReference type="ARBA" id="ARBA00023136"/>
    </source>
</evidence>
<dbReference type="GO" id="GO:0022857">
    <property type="term" value="F:transmembrane transporter activity"/>
    <property type="evidence" value="ECO:0007669"/>
    <property type="project" value="InterPro"/>
</dbReference>
<feature type="non-terminal residue" evidence="6">
    <location>
        <position position="289"/>
    </location>
</feature>
<evidence type="ECO:0000313" key="6">
    <source>
        <dbReference type="EMBL" id="RRT57692.1"/>
    </source>
</evidence>
<protein>
    <submittedName>
        <fullName evidence="6">Uncharacterized protein</fullName>
    </submittedName>
</protein>
<gene>
    <name evidence="6" type="ORF">B296_00038328</name>
</gene>
<proteinExistence type="inferred from homology"/>
<dbReference type="Proteomes" id="UP000287651">
    <property type="component" value="Unassembled WGS sequence"/>
</dbReference>
<evidence type="ECO:0000313" key="7">
    <source>
        <dbReference type="Proteomes" id="UP000287651"/>
    </source>
</evidence>
<comment type="similarity">
    <text evidence="2">Belongs to the major facilitator superfamily. Proton-dependent oligopeptide transporter (POT/PTR) (TC 2.A.17) family.</text>
</comment>
<accession>A0A426Z150</accession>
<dbReference type="PANTHER" id="PTHR11654">
    <property type="entry name" value="OLIGOPEPTIDE TRANSPORTER-RELATED"/>
    <property type="match status" value="1"/>
</dbReference>
<keyword evidence="4" id="KW-1133">Transmembrane helix</keyword>
<name>A0A426Z150_ENSVE</name>
<dbReference type="EMBL" id="AMZH03009044">
    <property type="protein sequence ID" value="RRT57692.1"/>
    <property type="molecule type" value="Genomic_DNA"/>
</dbReference>
<dbReference type="Gene3D" id="1.20.1250.20">
    <property type="entry name" value="MFS general substrate transporter like domains"/>
    <property type="match status" value="1"/>
</dbReference>
<evidence type="ECO:0000256" key="4">
    <source>
        <dbReference type="ARBA" id="ARBA00022989"/>
    </source>
</evidence>
<evidence type="ECO:0000256" key="3">
    <source>
        <dbReference type="ARBA" id="ARBA00022692"/>
    </source>
</evidence>
<comment type="subcellular location">
    <subcellularLocation>
        <location evidence="1">Membrane</location>
        <topology evidence="1">Multi-pass membrane protein</topology>
    </subcellularLocation>
</comment>
<dbReference type="InterPro" id="IPR036259">
    <property type="entry name" value="MFS_trans_sf"/>
</dbReference>
<evidence type="ECO:0000256" key="1">
    <source>
        <dbReference type="ARBA" id="ARBA00004141"/>
    </source>
</evidence>
<sequence length="289" mass="32223">MCVMVWVFIYNKIIAPAVQRCSASGAGLSNLQRMGVGRFTMIISMTTAAIVETKRLQSIKNGQTMSIAWQLPQYFIISGSEVFNYITQLEFFYAQAPDTMRSICTSFALLSTALGNYLSSLIITFVSLVTASGGKPGWIPDDLNKGHLDYYFYSLAGIRRALRHRLRSSPGSSENSTRFNRKKKNLREKMVSACEPHVCTANGSLSRKNHNRATWRWQCPPPPPPPAANSFSFSTAIKLTAMIPSFAMMRRAMKGCSVTYKSSMSVKDRFLYPIIGCKRSIGASMNSWI</sequence>
<dbReference type="AlphaFoldDB" id="A0A426Z150"/>
<reference evidence="6 7" key="1">
    <citation type="journal article" date="2014" name="Agronomy (Basel)">
        <title>A Draft Genome Sequence for Ensete ventricosum, the Drought-Tolerant Tree Against Hunger.</title>
        <authorList>
            <person name="Harrison J."/>
            <person name="Moore K.A."/>
            <person name="Paszkiewicz K."/>
            <person name="Jones T."/>
            <person name="Grant M."/>
            <person name="Ambacheew D."/>
            <person name="Muzemil S."/>
            <person name="Studholme D.J."/>
        </authorList>
    </citation>
    <scope>NUCLEOTIDE SEQUENCE [LARGE SCALE GENOMIC DNA]</scope>
</reference>
<dbReference type="GO" id="GO:0016020">
    <property type="term" value="C:membrane"/>
    <property type="evidence" value="ECO:0007669"/>
    <property type="project" value="UniProtKB-SubCell"/>
</dbReference>
<dbReference type="InterPro" id="IPR000109">
    <property type="entry name" value="POT_fam"/>
</dbReference>
<evidence type="ECO:0000256" key="2">
    <source>
        <dbReference type="ARBA" id="ARBA00005982"/>
    </source>
</evidence>
<keyword evidence="5" id="KW-0472">Membrane</keyword>
<organism evidence="6 7">
    <name type="scientific">Ensete ventricosum</name>
    <name type="common">Abyssinian banana</name>
    <name type="synonym">Musa ensete</name>
    <dbReference type="NCBI Taxonomy" id="4639"/>
    <lineage>
        <taxon>Eukaryota</taxon>
        <taxon>Viridiplantae</taxon>
        <taxon>Streptophyta</taxon>
        <taxon>Embryophyta</taxon>
        <taxon>Tracheophyta</taxon>
        <taxon>Spermatophyta</taxon>
        <taxon>Magnoliopsida</taxon>
        <taxon>Liliopsida</taxon>
        <taxon>Zingiberales</taxon>
        <taxon>Musaceae</taxon>
        <taxon>Ensete</taxon>
    </lineage>
</organism>
<dbReference type="Pfam" id="PF00854">
    <property type="entry name" value="PTR2"/>
    <property type="match status" value="1"/>
</dbReference>
<comment type="caution">
    <text evidence="6">The sequence shown here is derived from an EMBL/GenBank/DDBJ whole genome shotgun (WGS) entry which is preliminary data.</text>
</comment>